<gene>
    <name evidence="3" type="ORF">PAPOLLO_LOCUS1058</name>
</gene>
<dbReference type="EMBL" id="CAJQZP010000065">
    <property type="protein sequence ID" value="CAG4935822.1"/>
    <property type="molecule type" value="Genomic_DNA"/>
</dbReference>
<dbReference type="AlphaFoldDB" id="A0A8S3W1Y5"/>
<protein>
    <submittedName>
        <fullName evidence="3">(apollo) hypothetical protein</fullName>
    </submittedName>
</protein>
<accession>A0A8S3W1Y5</accession>
<evidence type="ECO:0000313" key="4">
    <source>
        <dbReference type="Proteomes" id="UP000691718"/>
    </source>
</evidence>
<keyword evidence="4" id="KW-1185">Reference proteome</keyword>
<feature type="compositionally biased region" description="Polar residues" evidence="2">
    <location>
        <begin position="29"/>
        <end position="63"/>
    </location>
</feature>
<sequence length="156" mass="17861">MHTMNNSSTSTASLVNNYHFRPNTVTLCTESENYPHTPKTSQQTNEQTSSISPKVGKNNTQAPQHFFDFITNRNKNRKKHTESLELESSVDEDCSCIKTSKLKRSCPEISPKNREELGKLRAKINYLEKKLESAEKEIDNLSIENSFKKKKTNHSL</sequence>
<proteinExistence type="predicted"/>
<feature type="region of interest" description="Disordered" evidence="2">
    <location>
        <begin position="29"/>
        <end position="64"/>
    </location>
</feature>
<comment type="caution">
    <text evidence="3">The sequence shown here is derived from an EMBL/GenBank/DDBJ whole genome shotgun (WGS) entry which is preliminary data.</text>
</comment>
<reference evidence="3" key="1">
    <citation type="submission" date="2021-04" db="EMBL/GenBank/DDBJ databases">
        <authorList>
            <person name="Tunstrom K."/>
        </authorList>
    </citation>
    <scope>NUCLEOTIDE SEQUENCE</scope>
</reference>
<evidence type="ECO:0000313" key="3">
    <source>
        <dbReference type="EMBL" id="CAG4935822.1"/>
    </source>
</evidence>
<evidence type="ECO:0000256" key="2">
    <source>
        <dbReference type="SAM" id="MobiDB-lite"/>
    </source>
</evidence>
<name>A0A8S3W1Y5_PARAO</name>
<feature type="coiled-coil region" evidence="1">
    <location>
        <begin position="117"/>
        <end position="151"/>
    </location>
</feature>
<keyword evidence="1" id="KW-0175">Coiled coil</keyword>
<organism evidence="3 4">
    <name type="scientific">Parnassius apollo</name>
    <name type="common">Apollo butterfly</name>
    <name type="synonym">Papilio apollo</name>
    <dbReference type="NCBI Taxonomy" id="110799"/>
    <lineage>
        <taxon>Eukaryota</taxon>
        <taxon>Metazoa</taxon>
        <taxon>Ecdysozoa</taxon>
        <taxon>Arthropoda</taxon>
        <taxon>Hexapoda</taxon>
        <taxon>Insecta</taxon>
        <taxon>Pterygota</taxon>
        <taxon>Neoptera</taxon>
        <taxon>Endopterygota</taxon>
        <taxon>Lepidoptera</taxon>
        <taxon>Glossata</taxon>
        <taxon>Ditrysia</taxon>
        <taxon>Papilionoidea</taxon>
        <taxon>Papilionidae</taxon>
        <taxon>Parnassiinae</taxon>
        <taxon>Parnassini</taxon>
        <taxon>Parnassius</taxon>
        <taxon>Parnassius</taxon>
    </lineage>
</organism>
<evidence type="ECO:0000256" key="1">
    <source>
        <dbReference type="SAM" id="Coils"/>
    </source>
</evidence>
<dbReference type="Proteomes" id="UP000691718">
    <property type="component" value="Unassembled WGS sequence"/>
</dbReference>